<dbReference type="VEuPathDB" id="FungiDB:PC110_g20678"/>
<evidence type="ECO:0000256" key="3">
    <source>
        <dbReference type="ARBA" id="ARBA00022692"/>
    </source>
</evidence>
<evidence type="ECO:0000256" key="4">
    <source>
        <dbReference type="ARBA" id="ARBA00022989"/>
    </source>
</evidence>
<feature type="transmembrane region" description="Helical" evidence="6">
    <location>
        <begin position="59"/>
        <end position="78"/>
    </location>
</feature>
<dbReference type="InterPro" id="IPR005829">
    <property type="entry name" value="Sugar_transporter_CS"/>
</dbReference>
<protein>
    <recommendedName>
        <fullName evidence="7">Major facilitator superfamily (MFS) profile domain-containing protein</fullName>
    </recommendedName>
</protein>
<accession>A0A8T1TTY5</accession>
<dbReference type="PROSITE" id="PS50850">
    <property type="entry name" value="MFS"/>
    <property type="match status" value="1"/>
</dbReference>
<keyword evidence="2" id="KW-0813">Transport</keyword>
<comment type="caution">
    <text evidence="8">The sequence shown here is derived from an EMBL/GenBank/DDBJ whole genome shotgun (WGS) entry which is preliminary data.</text>
</comment>
<dbReference type="InterPro" id="IPR020846">
    <property type="entry name" value="MFS_dom"/>
</dbReference>
<dbReference type="InterPro" id="IPR005828">
    <property type="entry name" value="MFS_sugar_transport-like"/>
</dbReference>
<evidence type="ECO:0000256" key="1">
    <source>
        <dbReference type="ARBA" id="ARBA00004141"/>
    </source>
</evidence>
<dbReference type="Proteomes" id="UP000688947">
    <property type="component" value="Unassembled WGS sequence"/>
</dbReference>
<dbReference type="OrthoDB" id="4139357at2759"/>
<dbReference type="GO" id="GO:0016020">
    <property type="term" value="C:membrane"/>
    <property type="evidence" value="ECO:0007669"/>
    <property type="project" value="UniProtKB-SubCell"/>
</dbReference>
<evidence type="ECO:0000313" key="8">
    <source>
        <dbReference type="EMBL" id="KAG6948056.1"/>
    </source>
</evidence>
<keyword evidence="3 6" id="KW-0812">Transmembrane</keyword>
<evidence type="ECO:0000313" key="9">
    <source>
        <dbReference type="Proteomes" id="UP000688947"/>
    </source>
</evidence>
<dbReference type="PANTHER" id="PTHR23511">
    <property type="entry name" value="SYNAPTIC VESICLE GLYCOPROTEIN 2"/>
    <property type="match status" value="1"/>
</dbReference>
<evidence type="ECO:0000256" key="6">
    <source>
        <dbReference type="SAM" id="Phobius"/>
    </source>
</evidence>
<evidence type="ECO:0000256" key="2">
    <source>
        <dbReference type="ARBA" id="ARBA00022448"/>
    </source>
</evidence>
<evidence type="ECO:0000256" key="5">
    <source>
        <dbReference type="ARBA" id="ARBA00023136"/>
    </source>
</evidence>
<feature type="transmembrane region" description="Helical" evidence="6">
    <location>
        <begin position="115"/>
        <end position="136"/>
    </location>
</feature>
<dbReference type="PROSITE" id="PS00217">
    <property type="entry name" value="SUGAR_TRANSPORT_2"/>
    <property type="match status" value="1"/>
</dbReference>
<evidence type="ECO:0000259" key="7">
    <source>
        <dbReference type="PROSITE" id="PS50850"/>
    </source>
</evidence>
<dbReference type="Pfam" id="PF00083">
    <property type="entry name" value="Sugar_tr"/>
    <property type="match status" value="1"/>
</dbReference>
<feature type="transmembrane region" description="Helical" evidence="6">
    <location>
        <begin position="20"/>
        <end position="44"/>
    </location>
</feature>
<dbReference type="GO" id="GO:0022857">
    <property type="term" value="F:transmembrane transporter activity"/>
    <property type="evidence" value="ECO:0007669"/>
    <property type="project" value="InterPro"/>
</dbReference>
<name>A0A8T1TTY5_9STRA</name>
<feature type="transmembrane region" description="Helical" evidence="6">
    <location>
        <begin position="177"/>
        <end position="197"/>
    </location>
</feature>
<proteinExistence type="predicted"/>
<feature type="transmembrane region" description="Helical" evidence="6">
    <location>
        <begin position="148"/>
        <end position="171"/>
    </location>
</feature>
<dbReference type="VEuPathDB" id="FungiDB:PC110_g20680"/>
<feature type="transmembrane region" description="Helical" evidence="6">
    <location>
        <begin position="90"/>
        <end position="109"/>
    </location>
</feature>
<reference evidence="8" key="1">
    <citation type="submission" date="2021-01" db="EMBL/GenBank/DDBJ databases">
        <title>Phytophthora aleatoria, a newly-described species from Pinus radiata is distinct from Phytophthora cactorum isolates based on comparative genomics.</title>
        <authorList>
            <person name="Mcdougal R."/>
            <person name="Panda P."/>
            <person name="Williams N."/>
            <person name="Studholme D.J."/>
        </authorList>
    </citation>
    <scope>NUCLEOTIDE SEQUENCE</scope>
    <source>
        <strain evidence="8">NZFS 3830</strain>
    </source>
</reference>
<dbReference type="EMBL" id="JAENGZ010001441">
    <property type="protein sequence ID" value="KAG6948056.1"/>
    <property type="molecule type" value="Genomic_DNA"/>
</dbReference>
<feature type="transmembrane region" description="Helical" evidence="6">
    <location>
        <begin position="257"/>
        <end position="283"/>
    </location>
</feature>
<sequence length="412" mass="45597">MSTAHIHRRLDSLDARLSWFYVRLLLLTGISWAVHTAELVLFLFTRRLVACNVGMGTRALEALGVGIFVGAAIGGPLFGHMADTRGRRPALLMAMTLSLTGLLLSAGATTHYQVIIARVVAGVGLGGELPTATVLVQELSPRSMRGCMVALLEAFTGVGGFLGVVLAFGLAPQIGWRTTYVIICGCVLYVAVLRFGIPESPRWLASVDRVDEALIVVEKVEKTHGQRAPFAVQGDSMAQASVGIKTLSLSANTLELWALWTVVALSAYALGTYVPTLISLWGFNVFSSNMLRFDDWISEQCAEFNNEPWTLKILKELSHFTMDVFSKIGFGVELDTLKDTFDREEDHEFLEAFDVASVVFGVRIQTPTWLWELKKFLNVGWEKTLMDNCKNFHDFIDSFILKAIEDRREKGR</sequence>
<dbReference type="PANTHER" id="PTHR23511:SF5">
    <property type="entry name" value="MAJOR FACILITATOR-TYPE TRANSPORTER HXNZ-RELATED"/>
    <property type="match status" value="1"/>
</dbReference>
<gene>
    <name evidence="8" type="ORF">JG687_00015714</name>
</gene>
<organism evidence="8 9">
    <name type="scientific">Phytophthora cactorum</name>
    <dbReference type="NCBI Taxonomy" id="29920"/>
    <lineage>
        <taxon>Eukaryota</taxon>
        <taxon>Sar</taxon>
        <taxon>Stramenopiles</taxon>
        <taxon>Oomycota</taxon>
        <taxon>Peronosporomycetes</taxon>
        <taxon>Peronosporales</taxon>
        <taxon>Peronosporaceae</taxon>
        <taxon>Phytophthora</taxon>
    </lineage>
</organism>
<comment type="subcellular location">
    <subcellularLocation>
        <location evidence="1">Membrane</location>
        <topology evidence="1">Multi-pass membrane protein</topology>
    </subcellularLocation>
</comment>
<feature type="domain" description="Major facilitator superfamily (MFS) profile" evidence="7">
    <location>
        <begin position="24"/>
        <end position="412"/>
    </location>
</feature>
<dbReference type="AlphaFoldDB" id="A0A8T1TTY5"/>
<keyword evidence="4 6" id="KW-1133">Transmembrane helix</keyword>
<keyword evidence="5 6" id="KW-0472">Membrane</keyword>